<sequence>MAAKNRSSSSNNNITVAVRVRPLLRTESDSVVHVVDGNILSFDNRRSSSSVSRSKVSDIRFAFDRVFGPAASQESVFDATAKPLVDLVVDGFNATVFAYGATGCGKTHTITGTPTDPGIIHRTMTHLFTRINQLSETQSTFKTTVSYLEVYNETIRDLLVTSSNRAPQSQLDLREDDEHRRVTVSNLSEHSPKSVEDVIALMELGNSNRIKAFTEANAVSSRSHAVLQVCIERRDINSDMSRGNESNVASSLKIATLSIIDLAGSERASATQNKGERLLEGANINRSLLALGNCINALCSDKPNHIPYRDSKLTRLLKYSLGGNCKVVMITNISPSSTHNEETHNTLKYANRAKNIQTKVEQNTINLQLHISQYPKIIQGLQLEISQLKSQLASGVSSMQPVAGANTGAATDFQQLQRYNKLVSKLSTVHQKMTQKQLLVCETEATVAKNEDRMDLLRLSLESQFTPASNGGNINSDFKQLLNDTVSHAIEKIHIENVRLRHNATEYESAVSRYAERMNRTLQSAAGESGQESQDGMETQPLSLLYREKLEAAVLMLQARAQSEISELKLKATEARLQDAKTESSLFFGGILSCLGKDGNQRSEDEHLVATVKSSLEGAFGIVFKSAGQSSGSKDSMEDVKAYAEAQETWEMFDDSVSECDVSLSYDNASETESECGDMSFDCTNMLDELDDNDEAVHAAFNQVTSQIDLRNEIAPKESENAINLTDFKLHDEFNVDDLISVVPPSPPVFAQAWASTTPMKQRMSLANSEMEEDEPTPLAKPRNIADMSFSVLDASSPMYRITSRLSMMPESATTTPQATVKSKLLEIAAAAEQFNQPSPQPQNSHLLGTGNSALGRPMSPALAPFASRLRSSKKSLLPVMKPKTPGHLMSDVIPSSLKTSTRSGVDVSESGRPATRALKREQGAVRAPKTPVRPGANQRITLAQNVADSNSSMKTKSDTVVESGRALRSASVKAATQSSSLRKISSMPALRTTRGKRDASVFSAGDDLVDSGRGVIPPVTRNTRRKGQI</sequence>
<feature type="domain" description="Kinesin motor" evidence="8">
    <location>
        <begin position="13"/>
        <end position="356"/>
    </location>
</feature>
<evidence type="ECO:0000256" key="4">
    <source>
        <dbReference type="ARBA" id="ARBA00023054"/>
    </source>
</evidence>
<comment type="similarity">
    <text evidence="6">Belongs to the TRAFAC class myosin-kinesin ATPase superfamily. Kinesin family.</text>
</comment>
<dbReference type="InterPro" id="IPR001752">
    <property type="entry name" value="Kinesin_motor_dom"/>
</dbReference>
<dbReference type="PANTHER" id="PTHR47968">
    <property type="entry name" value="CENTROMERE PROTEIN E"/>
    <property type="match status" value="1"/>
</dbReference>
<keyword evidence="3 6" id="KW-0067">ATP-binding</keyword>
<name>A0A507FC29_9FUNG</name>
<evidence type="ECO:0000256" key="7">
    <source>
        <dbReference type="SAM" id="MobiDB-lite"/>
    </source>
</evidence>
<comment type="caution">
    <text evidence="9">The sequence shown here is derived from an EMBL/GenBank/DDBJ whole genome shotgun (WGS) entry which is preliminary data.</text>
</comment>
<evidence type="ECO:0000256" key="1">
    <source>
        <dbReference type="ARBA" id="ARBA00022701"/>
    </source>
</evidence>
<feature type="region of interest" description="Disordered" evidence="7">
    <location>
        <begin position="879"/>
        <end position="915"/>
    </location>
</feature>
<keyword evidence="1" id="KW-0493">Microtubule</keyword>
<dbReference type="InterPro" id="IPR019821">
    <property type="entry name" value="Kinesin_motor_CS"/>
</dbReference>
<evidence type="ECO:0000256" key="3">
    <source>
        <dbReference type="ARBA" id="ARBA00022840"/>
    </source>
</evidence>
<dbReference type="Pfam" id="PF00225">
    <property type="entry name" value="Kinesin"/>
    <property type="match status" value="1"/>
</dbReference>
<keyword evidence="2 6" id="KW-0547">Nucleotide-binding</keyword>
<dbReference type="EMBL" id="QEAP01000158">
    <property type="protein sequence ID" value="TPX73891.1"/>
    <property type="molecule type" value="Genomic_DNA"/>
</dbReference>
<dbReference type="GO" id="GO:0005874">
    <property type="term" value="C:microtubule"/>
    <property type="evidence" value="ECO:0007669"/>
    <property type="project" value="UniProtKB-KW"/>
</dbReference>
<evidence type="ECO:0000256" key="5">
    <source>
        <dbReference type="ARBA" id="ARBA00023175"/>
    </source>
</evidence>
<dbReference type="PROSITE" id="PS00411">
    <property type="entry name" value="KINESIN_MOTOR_1"/>
    <property type="match status" value="1"/>
</dbReference>
<evidence type="ECO:0000256" key="6">
    <source>
        <dbReference type="PROSITE-ProRule" id="PRU00283"/>
    </source>
</evidence>
<evidence type="ECO:0000313" key="9">
    <source>
        <dbReference type="EMBL" id="TPX73891.1"/>
    </source>
</evidence>
<dbReference type="GO" id="GO:0007018">
    <property type="term" value="P:microtubule-based movement"/>
    <property type="evidence" value="ECO:0007669"/>
    <property type="project" value="InterPro"/>
</dbReference>
<dbReference type="PROSITE" id="PS50067">
    <property type="entry name" value="KINESIN_MOTOR_2"/>
    <property type="match status" value="1"/>
</dbReference>
<gene>
    <name evidence="9" type="ORF">CcCBS67573_g04837</name>
</gene>
<dbReference type="STRING" id="246404.A0A507FC29"/>
<dbReference type="InterPro" id="IPR036961">
    <property type="entry name" value="Kinesin_motor_dom_sf"/>
</dbReference>
<evidence type="ECO:0000256" key="2">
    <source>
        <dbReference type="ARBA" id="ARBA00022741"/>
    </source>
</evidence>
<dbReference type="PRINTS" id="PR00380">
    <property type="entry name" value="KINESINHEAVY"/>
</dbReference>
<dbReference type="GO" id="GO:0005524">
    <property type="term" value="F:ATP binding"/>
    <property type="evidence" value="ECO:0007669"/>
    <property type="project" value="UniProtKB-UniRule"/>
</dbReference>
<dbReference type="InterPro" id="IPR027640">
    <property type="entry name" value="Kinesin-like_fam"/>
</dbReference>
<evidence type="ECO:0000313" key="10">
    <source>
        <dbReference type="Proteomes" id="UP000320333"/>
    </source>
</evidence>
<evidence type="ECO:0000259" key="8">
    <source>
        <dbReference type="PROSITE" id="PS50067"/>
    </source>
</evidence>
<dbReference type="GO" id="GO:0008017">
    <property type="term" value="F:microtubule binding"/>
    <property type="evidence" value="ECO:0007669"/>
    <property type="project" value="InterPro"/>
</dbReference>
<protein>
    <recommendedName>
        <fullName evidence="8">Kinesin motor domain-containing protein</fullName>
    </recommendedName>
</protein>
<feature type="binding site" evidence="6">
    <location>
        <begin position="100"/>
        <end position="107"/>
    </location>
    <ligand>
        <name>ATP</name>
        <dbReference type="ChEBI" id="CHEBI:30616"/>
    </ligand>
</feature>
<dbReference type="SUPFAM" id="SSF52540">
    <property type="entry name" value="P-loop containing nucleoside triphosphate hydrolases"/>
    <property type="match status" value="1"/>
</dbReference>
<dbReference type="Proteomes" id="UP000320333">
    <property type="component" value="Unassembled WGS sequence"/>
</dbReference>
<reference evidence="9 10" key="1">
    <citation type="journal article" date="2019" name="Sci. Rep.">
        <title>Comparative genomics of chytrid fungi reveal insights into the obligate biotrophic and pathogenic lifestyle of Synchytrium endobioticum.</title>
        <authorList>
            <person name="van de Vossenberg B.T.L.H."/>
            <person name="Warris S."/>
            <person name="Nguyen H.D.T."/>
            <person name="van Gent-Pelzer M.P.E."/>
            <person name="Joly D.L."/>
            <person name="van de Geest H.C."/>
            <person name="Bonants P.J.M."/>
            <person name="Smith D.S."/>
            <person name="Levesque C.A."/>
            <person name="van der Lee T.A.J."/>
        </authorList>
    </citation>
    <scope>NUCLEOTIDE SEQUENCE [LARGE SCALE GENOMIC DNA]</scope>
    <source>
        <strain evidence="9 10">CBS 675.73</strain>
    </source>
</reference>
<dbReference type="Gene3D" id="3.40.850.10">
    <property type="entry name" value="Kinesin motor domain"/>
    <property type="match status" value="1"/>
</dbReference>
<keyword evidence="10" id="KW-1185">Reference proteome</keyword>
<dbReference type="InterPro" id="IPR027417">
    <property type="entry name" value="P-loop_NTPase"/>
</dbReference>
<dbReference type="PANTHER" id="PTHR47968:SF13">
    <property type="entry name" value="KINESIN-LIKE PROTEIN KIF19 ISOFORM X1"/>
    <property type="match status" value="1"/>
</dbReference>
<dbReference type="AlphaFoldDB" id="A0A507FC29"/>
<proteinExistence type="inferred from homology"/>
<dbReference type="GO" id="GO:0003777">
    <property type="term" value="F:microtubule motor activity"/>
    <property type="evidence" value="ECO:0007669"/>
    <property type="project" value="InterPro"/>
</dbReference>
<accession>A0A507FC29</accession>
<organism evidence="9 10">
    <name type="scientific">Chytriomyces confervae</name>
    <dbReference type="NCBI Taxonomy" id="246404"/>
    <lineage>
        <taxon>Eukaryota</taxon>
        <taxon>Fungi</taxon>
        <taxon>Fungi incertae sedis</taxon>
        <taxon>Chytridiomycota</taxon>
        <taxon>Chytridiomycota incertae sedis</taxon>
        <taxon>Chytridiomycetes</taxon>
        <taxon>Chytridiales</taxon>
        <taxon>Chytriomycetaceae</taxon>
        <taxon>Chytriomyces</taxon>
    </lineage>
</organism>
<keyword evidence="5 6" id="KW-0505">Motor protein</keyword>
<dbReference type="OrthoDB" id="3176171at2759"/>
<keyword evidence="4" id="KW-0175">Coiled coil</keyword>
<dbReference type="SMART" id="SM00129">
    <property type="entry name" value="KISc"/>
    <property type="match status" value="1"/>
</dbReference>